<keyword evidence="2" id="KW-1133">Transmembrane helix</keyword>
<keyword evidence="2" id="KW-0472">Membrane</keyword>
<organism evidence="3">
    <name type="scientific">Aspergillus arachidicola</name>
    <dbReference type="NCBI Taxonomy" id="656916"/>
    <lineage>
        <taxon>Eukaryota</taxon>
        <taxon>Fungi</taxon>
        <taxon>Dikarya</taxon>
        <taxon>Ascomycota</taxon>
        <taxon>Pezizomycotina</taxon>
        <taxon>Eurotiomycetes</taxon>
        <taxon>Eurotiomycetidae</taxon>
        <taxon>Eurotiales</taxon>
        <taxon>Aspergillaceae</taxon>
        <taxon>Aspergillus</taxon>
        <taxon>Aspergillus subgen. Circumdati</taxon>
    </lineage>
</organism>
<dbReference type="EMBL" id="ML737158">
    <property type="protein sequence ID" value="KAE8339336.1"/>
    <property type="molecule type" value="Genomic_DNA"/>
</dbReference>
<evidence type="ECO:0000256" key="2">
    <source>
        <dbReference type="SAM" id="Phobius"/>
    </source>
</evidence>
<evidence type="ECO:0000256" key="1">
    <source>
        <dbReference type="SAM" id="MobiDB-lite"/>
    </source>
</evidence>
<reference evidence="3" key="1">
    <citation type="submission" date="2019-04" db="EMBL/GenBank/DDBJ databases">
        <title>Friends and foes A comparative genomics study of 23 Aspergillus species from section Flavi.</title>
        <authorList>
            <consortium name="DOE Joint Genome Institute"/>
            <person name="Kjaerbolling I."/>
            <person name="Vesth T."/>
            <person name="Frisvad J.C."/>
            <person name="Nybo J.L."/>
            <person name="Theobald S."/>
            <person name="Kildgaard S."/>
            <person name="Isbrandt T."/>
            <person name="Kuo A."/>
            <person name="Sato A."/>
            <person name="Lyhne E.K."/>
            <person name="Kogle M.E."/>
            <person name="Wiebenga A."/>
            <person name="Kun R.S."/>
            <person name="Lubbers R.J."/>
            <person name="Makela M.R."/>
            <person name="Barry K."/>
            <person name="Chovatia M."/>
            <person name="Clum A."/>
            <person name="Daum C."/>
            <person name="Haridas S."/>
            <person name="He G."/>
            <person name="LaButti K."/>
            <person name="Lipzen A."/>
            <person name="Mondo S."/>
            <person name="Riley R."/>
            <person name="Salamov A."/>
            <person name="Simmons B.A."/>
            <person name="Magnuson J.K."/>
            <person name="Henrissat B."/>
            <person name="Mortensen U.H."/>
            <person name="Larsen T.O."/>
            <person name="Devries R.P."/>
            <person name="Grigoriev I.V."/>
            <person name="Machida M."/>
            <person name="Baker S.E."/>
            <person name="Andersen M.R."/>
        </authorList>
    </citation>
    <scope>NUCLEOTIDE SEQUENCE</scope>
    <source>
        <strain evidence="3">CBS 117612</strain>
    </source>
</reference>
<feature type="transmembrane region" description="Helical" evidence="2">
    <location>
        <begin position="6"/>
        <end position="26"/>
    </location>
</feature>
<gene>
    <name evidence="3" type="ORF">BDV24DRAFT_136234</name>
</gene>
<accession>A0A5N6Y475</accession>
<keyword evidence="2" id="KW-0812">Transmembrane</keyword>
<proteinExistence type="predicted"/>
<name>A0A5N6Y475_9EURO</name>
<feature type="region of interest" description="Disordered" evidence="1">
    <location>
        <begin position="72"/>
        <end position="92"/>
    </location>
</feature>
<sequence>MYNTYIVPFIIFAFSSSLCHYLLAAVQHWFLIPSISFYHIYSASSLPFSSSLPVLHSRVPAALACSGFVAPSTSPARPPLFHPLLRPSTLST</sequence>
<protein>
    <submittedName>
        <fullName evidence="3">Uncharacterized protein</fullName>
    </submittedName>
</protein>
<evidence type="ECO:0000313" key="3">
    <source>
        <dbReference type="EMBL" id="KAE8339336.1"/>
    </source>
</evidence>
<dbReference type="AlphaFoldDB" id="A0A5N6Y475"/>
<dbReference type="Proteomes" id="UP000325558">
    <property type="component" value="Unassembled WGS sequence"/>
</dbReference>